<gene>
    <name evidence="7" type="ORF">AVDCRST_MAG73-959</name>
</gene>
<evidence type="ECO:0000313" key="7">
    <source>
        <dbReference type="EMBL" id="CAA9531100.1"/>
    </source>
</evidence>
<feature type="transmembrane region" description="Helical" evidence="6">
    <location>
        <begin position="182"/>
        <end position="201"/>
    </location>
</feature>
<feature type="transmembrane region" description="Helical" evidence="6">
    <location>
        <begin position="62"/>
        <end position="80"/>
    </location>
</feature>
<dbReference type="InterPro" id="IPR051788">
    <property type="entry name" value="MFS_Transporter"/>
</dbReference>
<dbReference type="InterPro" id="IPR036259">
    <property type="entry name" value="MFS_trans_sf"/>
</dbReference>
<keyword evidence="3 6" id="KW-1133">Transmembrane helix</keyword>
<accession>A0A6J4TU26</accession>
<feature type="region of interest" description="Disordered" evidence="5">
    <location>
        <begin position="207"/>
        <end position="226"/>
    </location>
</feature>
<dbReference type="Pfam" id="PF07690">
    <property type="entry name" value="MFS_1"/>
    <property type="match status" value="1"/>
</dbReference>
<feature type="transmembrane region" description="Helical" evidence="6">
    <location>
        <begin position="324"/>
        <end position="345"/>
    </location>
</feature>
<feature type="transmembrane region" description="Helical" evidence="6">
    <location>
        <begin position="269"/>
        <end position="288"/>
    </location>
</feature>
<feature type="transmembrane region" description="Helical" evidence="6">
    <location>
        <begin position="115"/>
        <end position="134"/>
    </location>
</feature>
<protein>
    <submittedName>
        <fullName evidence="7">Uncharacterized MFS-type transporter</fullName>
    </submittedName>
</protein>
<keyword evidence="4 6" id="KW-0472">Membrane</keyword>
<dbReference type="PANTHER" id="PTHR23514:SF13">
    <property type="entry name" value="INNER MEMBRANE PROTEIN YBJJ"/>
    <property type="match status" value="1"/>
</dbReference>
<sequence length="423" mass="41756">MTDHAPPTPSVAIPIDAKPAPELVAARRAVTAIFFVNGVVTGTWFPRIPAVADDLGLSEGTIGVTLLGTAVGSLVALSLVGGPVARYGSRPVTTVGILALAASLTLPGLAGNAFVLFAVLAVYGAALGGLDVAMNSHGVAVERRYGRPILSSYHAAFSFGGLAGAIFSGLMAWLGVAPLPHFLLVAALAFGAGWAATRRLLPASVDAVGPRPRGSPPGEPHAAGSALRHPSRRLVLMGLLALSVLLGEGAMADWSALYLDESLGTGPGLAAFGFAAFSLTMAGGRLVGDRLTAAWGGVALARRGGFLVAGGMGAALALNHPAAAIAGCLAVGAGLSCVFPVVLSAAGQTPGIAAGPAIALVSALGYGGFLVGPPLIGLVAEVVSLPVALGIVVVMGAIMVGLAGSLAPTRSAVPVTTARPVQQ</sequence>
<keyword evidence="2 6" id="KW-0812">Transmembrane</keyword>
<feature type="transmembrane region" description="Helical" evidence="6">
    <location>
        <begin position="92"/>
        <end position="109"/>
    </location>
</feature>
<evidence type="ECO:0000256" key="4">
    <source>
        <dbReference type="ARBA" id="ARBA00023136"/>
    </source>
</evidence>
<reference evidence="7" key="1">
    <citation type="submission" date="2020-02" db="EMBL/GenBank/DDBJ databases">
        <authorList>
            <person name="Meier V. D."/>
        </authorList>
    </citation>
    <scope>NUCLEOTIDE SEQUENCE</scope>
    <source>
        <strain evidence="7">AVDCRST_MAG73</strain>
    </source>
</reference>
<organism evidence="7">
    <name type="scientific">uncultured Thermomicrobiales bacterium</name>
    <dbReference type="NCBI Taxonomy" id="1645740"/>
    <lineage>
        <taxon>Bacteria</taxon>
        <taxon>Pseudomonadati</taxon>
        <taxon>Thermomicrobiota</taxon>
        <taxon>Thermomicrobia</taxon>
        <taxon>Thermomicrobiales</taxon>
        <taxon>environmental samples</taxon>
    </lineage>
</organism>
<dbReference type="SUPFAM" id="SSF103473">
    <property type="entry name" value="MFS general substrate transporter"/>
    <property type="match status" value="1"/>
</dbReference>
<dbReference type="AlphaFoldDB" id="A0A6J4TU26"/>
<feature type="transmembrane region" description="Helical" evidence="6">
    <location>
        <begin position="155"/>
        <end position="176"/>
    </location>
</feature>
<dbReference type="InterPro" id="IPR011701">
    <property type="entry name" value="MFS"/>
</dbReference>
<dbReference type="EMBL" id="CADCWE010000057">
    <property type="protein sequence ID" value="CAA9531100.1"/>
    <property type="molecule type" value="Genomic_DNA"/>
</dbReference>
<evidence type="ECO:0000256" key="2">
    <source>
        <dbReference type="ARBA" id="ARBA00022692"/>
    </source>
</evidence>
<evidence type="ECO:0000256" key="1">
    <source>
        <dbReference type="ARBA" id="ARBA00004141"/>
    </source>
</evidence>
<dbReference type="PANTHER" id="PTHR23514">
    <property type="entry name" value="BYPASS OF STOP CODON PROTEIN 6"/>
    <property type="match status" value="1"/>
</dbReference>
<evidence type="ECO:0000256" key="6">
    <source>
        <dbReference type="SAM" id="Phobius"/>
    </source>
</evidence>
<feature type="transmembrane region" description="Helical" evidence="6">
    <location>
        <begin position="357"/>
        <end position="376"/>
    </location>
</feature>
<dbReference type="GO" id="GO:0016020">
    <property type="term" value="C:membrane"/>
    <property type="evidence" value="ECO:0007669"/>
    <property type="project" value="UniProtKB-SubCell"/>
</dbReference>
<feature type="transmembrane region" description="Helical" evidence="6">
    <location>
        <begin position="234"/>
        <end position="257"/>
    </location>
</feature>
<evidence type="ECO:0000256" key="5">
    <source>
        <dbReference type="SAM" id="MobiDB-lite"/>
    </source>
</evidence>
<dbReference type="GO" id="GO:0022857">
    <property type="term" value="F:transmembrane transporter activity"/>
    <property type="evidence" value="ECO:0007669"/>
    <property type="project" value="InterPro"/>
</dbReference>
<evidence type="ECO:0000256" key="3">
    <source>
        <dbReference type="ARBA" id="ARBA00022989"/>
    </source>
</evidence>
<feature type="transmembrane region" description="Helical" evidence="6">
    <location>
        <begin position="300"/>
        <end position="318"/>
    </location>
</feature>
<dbReference type="CDD" id="cd17393">
    <property type="entry name" value="MFS_MosC_like"/>
    <property type="match status" value="1"/>
</dbReference>
<dbReference type="Gene3D" id="1.20.1250.20">
    <property type="entry name" value="MFS general substrate transporter like domains"/>
    <property type="match status" value="1"/>
</dbReference>
<comment type="subcellular location">
    <subcellularLocation>
        <location evidence="1">Membrane</location>
        <topology evidence="1">Multi-pass membrane protein</topology>
    </subcellularLocation>
</comment>
<feature type="transmembrane region" description="Helical" evidence="6">
    <location>
        <begin position="382"/>
        <end position="403"/>
    </location>
</feature>
<name>A0A6J4TU26_9BACT</name>
<proteinExistence type="predicted"/>